<dbReference type="RefSeq" id="WP_121033680.1">
    <property type="nucleotide sequence ID" value="NZ_RBXT01000001.1"/>
</dbReference>
<dbReference type="InterPro" id="IPR006059">
    <property type="entry name" value="SBP"/>
</dbReference>
<protein>
    <submittedName>
        <fullName evidence="2">Carbohydrate ABC transporter substrate-binding protein (CUT1 family)</fullName>
    </submittedName>
</protein>
<sequence length="451" mass="48044">MTRSRLATLTAGALGVVVLAACTPGSNTASTPAPTVSSVNTDAAKLGNVTLTIWDQEVRGGQAAQMQKLNDEFQKAYPNIKIKRVSRSFDDLKTTLRLALSGNEPPDVVEANNGRSDMGEFVKAGQLLPLDKWAEAYGWNERYPASVRQYVSYSPDGKTFGEGNLYGLPQVGEVVGIYYDKKVLADAGVTAPTTWADFETSLATLKGKNQVPLMLGNLEKWPAIHVFGTIQGRTTPADQIRELAFGRQGPTWNTPENTKAAQTLVDWVDKGYLNPGFNGEDYDPAWQAFSKGTGAYLIAGTWLQADLQKAMGENVGFMLPPGDTADAKPVATGGTGLPFSITSKSKNPDAAAAYINFITNAKASAVLATTGNLPLADTAEQQSAGLQKDVFTSFAKAVDGDGLVPYLDYATPTMPDTLGAALQDLLAKKATPEQFLATVEKDRSAFVAKNG</sequence>
<name>A0A495Y3W9_9MICO</name>
<dbReference type="EMBL" id="RBXT01000001">
    <property type="protein sequence ID" value="RKT79058.1"/>
    <property type="molecule type" value="Genomic_DNA"/>
</dbReference>
<reference evidence="2 3" key="1">
    <citation type="submission" date="2018-10" db="EMBL/GenBank/DDBJ databases">
        <title>Sequencing the genomes of 1000 actinobacteria strains.</title>
        <authorList>
            <person name="Klenk H.-P."/>
        </authorList>
    </citation>
    <scope>NUCLEOTIDE SEQUENCE [LARGE SCALE GENOMIC DNA]</scope>
    <source>
        <strain evidence="2 3">DSM 44267</strain>
    </source>
</reference>
<evidence type="ECO:0000313" key="3">
    <source>
        <dbReference type="Proteomes" id="UP000278440"/>
    </source>
</evidence>
<keyword evidence="3" id="KW-1185">Reference proteome</keyword>
<keyword evidence="1" id="KW-0732">Signal</keyword>
<dbReference type="SUPFAM" id="SSF53850">
    <property type="entry name" value="Periplasmic binding protein-like II"/>
    <property type="match status" value="1"/>
</dbReference>
<accession>A0A495Y3W9</accession>
<dbReference type="Gene3D" id="3.40.190.10">
    <property type="entry name" value="Periplasmic binding protein-like II"/>
    <property type="match status" value="2"/>
</dbReference>
<proteinExistence type="predicted"/>
<dbReference type="PANTHER" id="PTHR43649:SF12">
    <property type="entry name" value="DIACETYLCHITOBIOSE BINDING PROTEIN DASA"/>
    <property type="match status" value="1"/>
</dbReference>
<dbReference type="InterPro" id="IPR050490">
    <property type="entry name" value="Bact_solute-bd_prot1"/>
</dbReference>
<dbReference type="AlphaFoldDB" id="A0A495Y3W9"/>
<dbReference type="Proteomes" id="UP000278440">
    <property type="component" value="Unassembled WGS sequence"/>
</dbReference>
<dbReference type="Pfam" id="PF01547">
    <property type="entry name" value="SBP_bac_1"/>
    <property type="match status" value="1"/>
</dbReference>
<feature type="chain" id="PRO_5019842318" evidence="1">
    <location>
        <begin position="30"/>
        <end position="451"/>
    </location>
</feature>
<evidence type="ECO:0000313" key="2">
    <source>
        <dbReference type="EMBL" id="RKT79058.1"/>
    </source>
</evidence>
<dbReference type="OrthoDB" id="358201at2"/>
<dbReference type="PANTHER" id="PTHR43649">
    <property type="entry name" value="ARABINOSE-BINDING PROTEIN-RELATED"/>
    <property type="match status" value="1"/>
</dbReference>
<comment type="caution">
    <text evidence="2">The sequence shown here is derived from an EMBL/GenBank/DDBJ whole genome shotgun (WGS) entry which is preliminary data.</text>
</comment>
<organism evidence="2 3">
    <name type="scientific">Terracoccus luteus</name>
    <dbReference type="NCBI Taxonomy" id="53356"/>
    <lineage>
        <taxon>Bacteria</taxon>
        <taxon>Bacillati</taxon>
        <taxon>Actinomycetota</taxon>
        <taxon>Actinomycetes</taxon>
        <taxon>Micrococcales</taxon>
        <taxon>Intrasporangiaceae</taxon>
        <taxon>Terracoccus</taxon>
    </lineage>
</organism>
<dbReference type="PROSITE" id="PS51257">
    <property type="entry name" value="PROKAR_LIPOPROTEIN"/>
    <property type="match status" value="1"/>
</dbReference>
<feature type="signal peptide" evidence="1">
    <location>
        <begin position="1"/>
        <end position="29"/>
    </location>
</feature>
<evidence type="ECO:0000256" key="1">
    <source>
        <dbReference type="SAM" id="SignalP"/>
    </source>
</evidence>
<gene>
    <name evidence="2" type="ORF">DFJ68_2513</name>
</gene>